<dbReference type="Pfam" id="PF04542">
    <property type="entry name" value="Sigma70_r2"/>
    <property type="match status" value="1"/>
</dbReference>
<keyword evidence="4" id="KW-0238">DNA-binding</keyword>
<dbReference type="EMBL" id="BAAAQQ010000011">
    <property type="protein sequence ID" value="GAA2124458.1"/>
    <property type="molecule type" value="Genomic_DNA"/>
</dbReference>
<comment type="similarity">
    <text evidence="1">Belongs to the sigma-70 factor family. ECF subfamily.</text>
</comment>
<reference evidence="7 8" key="1">
    <citation type="journal article" date="2019" name="Int. J. Syst. Evol. Microbiol.">
        <title>The Global Catalogue of Microorganisms (GCM) 10K type strain sequencing project: providing services to taxonomists for standard genome sequencing and annotation.</title>
        <authorList>
            <consortium name="The Broad Institute Genomics Platform"/>
            <consortium name="The Broad Institute Genome Sequencing Center for Infectious Disease"/>
            <person name="Wu L."/>
            <person name="Ma J."/>
        </authorList>
    </citation>
    <scope>NUCLEOTIDE SEQUENCE [LARGE SCALE GENOMIC DNA]</scope>
    <source>
        <strain evidence="7 8">JCM 16021</strain>
    </source>
</reference>
<keyword evidence="2" id="KW-0805">Transcription regulation</keyword>
<dbReference type="InterPro" id="IPR036388">
    <property type="entry name" value="WH-like_DNA-bd_sf"/>
</dbReference>
<dbReference type="SUPFAM" id="SSF88659">
    <property type="entry name" value="Sigma3 and sigma4 domains of RNA polymerase sigma factors"/>
    <property type="match status" value="1"/>
</dbReference>
<organism evidence="7 8">
    <name type="scientific">Nocardioides bigeumensis</name>
    <dbReference type="NCBI Taxonomy" id="433657"/>
    <lineage>
        <taxon>Bacteria</taxon>
        <taxon>Bacillati</taxon>
        <taxon>Actinomycetota</taxon>
        <taxon>Actinomycetes</taxon>
        <taxon>Propionibacteriales</taxon>
        <taxon>Nocardioidaceae</taxon>
        <taxon>Nocardioides</taxon>
    </lineage>
</organism>
<dbReference type="Gene3D" id="1.10.10.10">
    <property type="entry name" value="Winged helix-like DNA-binding domain superfamily/Winged helix DNA-binding domain"/>
    <property type="match status" value="1"/>
</dbReference>
<dbReference type="InterPro" id="IPR007627">
    <property type="entry name" value="RNA_pol_sigma70_r2"/>
</dbReference>
<comment type="caution">
    <text evidence="7">The sequence shown here is derived from an EMBL/GenBank/DDBJ whole genome shotgun (WGS) entry which is preliminary data.</text>
</comment>
<dbReference type="Gene3D" id="1.10.1740.10">
    <property type="match status" value="1"/>
</dbReference>
<keyword evidence="8" id="KW-1185">Reference proteome</keyword>
<keyword evidence="5" id="KW-0804">Transcription</keyword>
<evidence type="ECO:0000259" key="6">
    <source>
        <dbReference type="Pfam" id="PF04542"/>
    </source>
</evidence>
<gene>
    <name evidence="7" type="ORF">GCM10009843_21210</name>
</gene>
<name>A0ABN2YAM3_9ACTN</name>
<dbReference type="InterPro" id="IPR013324">
    <property type="entry name" value="RNA_pol_sigma_r3/r4-like"/>
</dbReference>
<sequence length="235" mass="25645">MYHRLVTVLCLVVEPNSTRALVAVLPTRRPPMDQPVAGPSVAGLVAAAREGDTEAWDQLVDRFLPLVHSVVSRVRLSAADAADVNQTVWLRLVEHLGSLRQPEALPGWLATTARREALRAATTSGRVVSVEPGAHLLEGVDDVDFDDLLVDQERDQAMRDALAELPADRRRLLELLVSEPPTPYDEISSILGMPIGSIGPTRARALAQLRKTRAFRAWHEATAGPDQDGGDRRVP</sequence>
<accession>A0ABN2YAM3</accession>
<dbReference type="InterPro" id="IPR014284">
    <property type="entry name" value="RNA_pol_sigma-70_dom"/>
</dbReference>
<evidence type="ECO:0000256" key="4">
    <source>
        <dbReference type="ARBA" id="ARBA00023125"/>
    </source>
</evidence>
<dbReference type="Proteomes" id="UP001500575">
    <property type="component" value="Unassembled WGS sequence"/>
</dbReference>
<evidence type="ECO:0000256" key="3">
    <source>
        <dbReference type="ARBA" id="ARBA00023082"/>
    </source>
</evidence>
<feature type="domain" description="RNA polymerase sigma-70 region 2" evidence="6">
    <location>
        <begin position="59"/>
        <end position="125"/>
    </location>
</feature>
<evidence type="ECO:0000256" key="1">
    <source>
        <dbReference type="ARBA" id="ARBA00010641"/>
    </source>
</evidence>
<dbReference type="NCBIfam" id="TIGR02937">
    <property type="entry name" value="sigma70-ECF"/>
    <property type="match status" value="1"/>
</dbReference>
<evidence type="ECO:0000313" key="7">
    <source>
        <dbReference type="EMBL" id="GAA2124458.1"/>
    </source>
</evidence>
<dbReference type="InterPro" id="IPR039425">
    <property type="entry name" value="RNA_pol_sigma-70-like"/>
</dbReference>
<dbReference type="InterPro" id="IPR013325">
    <property type="entry name" value="RNA_pol_sigma_r2"/>
</dbReference>
<evidence type="ECO:0000256" key="5">
    <source>
        <dbReference type="ARBA" id="ARBA00023163"/>
    </source>
</evidence>
<protein>
    <submittedName>
        <fullName evidence="7">Sigma-70 family RNA polymerase sigma factor</fullName>
    </submittedName>
</protein>
<dbReference type="SUPFAM" id="SSF88946">
    <property type="entry name" value="Sigma2 domain of RNA polymerase sigma factors"/>
    <property type="match status" value="1"/>
</dbReference>
<dbReference type="PANTHER" id="PTHR43133">
    <property type="entry name" value="RNA POLYMERASE ECF-TYPE SIGMA FACTO"/>
    <property type="match status" value="1"/>
</dbReference>
<dbReference type="PANTHER" id="PTHR43133:SF8">
    <property type="entry name" value="RNA POLYMERASE SIGMA FACTOR HI_1459-RELATED"/>
    <property type="match status" value="1"/>
</dbReference>
<evidence type="ECO:0000313" key="8">
    <source>
        <dbReference type="Proteomes" id="UP001500575"/>
    </source>
</evidence>
<keyword evidence="3" id="KW-0731">Sigma factor</keyword>
<evidence type="ECO:0000256" key="2">
    <source>
        <dbReference type="ARBA" id="ARBA00023015"/>
    </source>
</evidence>
<proteinExistence type="inferred from homology"/>